<evidence type="ECO:0000259" key="3">
    <source>
        <dbReference type="Pfam" id="PF17853"/>
    </source>
</evidence>
<evidence type="ECO:0000259" key="2">
    <source>
        <dbReference type="Pfam" id="PF13556"/>
    </source>
</evidence>
<accession>A0ABU6F6D2</accession>
<sequence>AFALAGAATAQDGGQAALRLLDLVRLQCQTRYGQHACVLLDGVVYALLPVVGAADHAADRHLRIAEDIVRRAEEALRISVRSGLGHAVPGVAGVRDSRADADLVLRVLGAGQVADAGQVRARTSLLVLGEFLAERRDQAAGPWQDVLTHDAEHGTEYARTLICWLDAGCDAGRAAERLVVHPNTCRYRLRKVQRQLGIDLDDPDQRLVLWVQLRTLAGLRG</sequence>
<keyword evidence="5" id="KW-1185">Reference proteome</keyword>
<feature type="domain" description="PucR C-terminal helix-turn-helix" evidence="2">
    <location>
        <begin position="158"/>
        <end position="214"/>
    </location>
</feature>
<dbReference type="InterPro" id="IPR041522">
    <property type="entry name" value="CdaR_GGDEF"/>
</dbReference>
<dbReference type="InterPro" id="IPR042070">
    <property type="entry name" value="PucR_C-HTH_sf"/>
</dbReference>
<comment type="caution">
    <text evidence="4">The sequence shown here is derived from an EMBL/GenBank/DDBJ whole genome shotgun (WGS) entry which is preliminary data.</text>
</comment>
<organism evidence="4 5">
    <name type="scientific">Streptomyces endophyticus</name>
    <dbReference type="NCBI Taxonomy" id="714166"/>
    <lineage>
        <taxon>Bacteria</taxon>
        <taxon>Bacillati</taxon>
        <taxon>Actinomycetota</taxon>
        <taxon>Actinomycetes</taxon>
        <taxon>Kitasatosporales</taxon>
        <taxon>Streptomycetaceae</taxon>
        <taxon>Streptomyces</taxon>
    </lineage>
</organism>
<evidence type="ECO:0000256" key="1">
    <source>
        <dbReference type="ARBA" id="ARBA00006754"/>
    </source>
</evidence>
<evidence type="ECO:0000313" key="5">
    <source>
        <dbReference type="Proteomes" id="UP001354931"/>
    </source>
</evidence>
<name>A0ABU6F6D2_9ACTN</name>
<comment type="similarity">
    <text evidence="1">Belongs to the CdaR family.</text>
</comment>
<dbReference type="Proteomes" id="UP001354931">
    <property type="component" value="Unassembled WGS sequence"/>
</dbReference>
<reference evidence="4 5" key="1">
    <citation type="submission" date="2022-10" db="EMBL/GenBank/DDBJ databases">
        <authorList>
            <person name="Xie J."/>
            <person name="Shen N."/>
        </authorList>
    </citation>
    <scope>NUCLEOTIDE SEQUENCE [LARGE SCALE GENOMIC DNA]</scope>
    <source>
        <strain evidence="4 5">YIM65594</strain>
    </source>
</reference>
<gene>
    <name evidence="4" type="ORF">OKJ99_15540</name>
</gene>
<feature type="domain" description="CdaR GGDEF-like" evidence="3">
    <location>
        <begin position="16"/>
        <end position="107"/>
    </location>
</feature>
<dbReference type="InterPro" id="IPR051448">
    <property type="entry name" value="CdaR-like_regulators"/>
</dbReference>
<dbReference type="EMBL" id="JAOZYC010000104">
    <property type="protein sequence ID" value="MEB8338910.1"/>
    <property type="molecule type" value="Genomic_DNA"/>
</dbReference>
<protein>
    <submittedName>
        <fullName evidence="4">Helix-turn-helix domain-containing protein</fullName>
    </submittedName>
</protein>
<dbReference type="PANTHER" id="PTHR33744:SF17">
    <property type="entry name" value="CONSERVED PROTEIN"/>
    <property type="match status" value="1"/>
</dbReference>
<dbReference type="RefSeq" id="WP_326016792.1">
    <property type="nucleotide sequence ID" value="NZ_JAOZYC010000104.1"/>
</dbReference>
<dbReference type="InterPro" id="IPR025736">
    <property type="entry name" value="PucR_C-HTH_dom"/>
</dbReference>
<dbReference type="PANTHER" id="PTHR33744">
    <property type="entry name" value="CARBOHYDRATE DIACID REGULATOR"/>
    <property type="match status" value="1"/>
</dbReference>
<dbReference type="Pfam" id="PF17853">
    <property type="entry name" value="GGDEF_2"/>
    <property type="match status" value="1"/>
</dbReference>
<feature type="non-terminal residue" evidence="4">
    <location>
        <position position="1"/>
    </location>
</feature>
<evidence type="ECO:0000313" key="4">
    <source>
        <dbReference type="EMBL" id="MEB8338910.1"/>
    </source>
</evidence>
<dbReference type="Pfam" id="PF13556">
    <property type="entry name" value="HTH_30"/>
    <property type="match status" value="1"/>
</dbReference>
<proteinExistence type="inferred from homology"/>
<dbReference type="Gene3D" id="1.10.10.2840">
    <property type="entry name" value="PucR C-terminal helix-turn-helix domain"/>
    <property type="match status" value="1"/>
</dbReference>